<feature type="region of interest" description="Disordered" evidence="1">
    <location>
        <begin position="145"/>
        <end position="184"/>
    </location>
</feature>
<feature type="region of interest" description="Disordered" evidence="1">
    <location>
        <begin position="36"/>
        <end position="61"/>
    </location>
</feature>
<dbReference type="Pfam" id="PF13889">
    <property type="entry name" value="Chromosome_seg"/>
    <property type="match status" value="1"/>
</dbReference>
<dbReference type="PANTHER" id="PTHR13199">
    <property type="entry name" value="GH03947P"/>
    <property type="match status" value="1"/>
</dbReference>
<keyword evidence="4" id="KW-1185">Reference proteome</keyword>
<reference evidence="3 4" key="1">
    <citation type="submission" date="2016-09" db="EMBL/GenBank/DDBJ databases">
        <title>The draft genome of Dichanthelium oligosanthes: A C3 panicoid grass species.</title>
        <authorList>
            <person name="Studer A.J."/>
            <person name="Schnable J.C."/>
            <person name="Brutnell T.P."/>
        </authorList>
    </citation>
    <scope>NUCLEOTIDE SEQUENCE [LARGE SCALE GENOMIC DNA]</scope>
    <source>
        <strain evidence="4">cv. Kellogg 1175</strain>
        <tissue evidence="3">Leaf</tissue>
    </source>
</reference>
<feature type="compositionally biased region" description="Basic and acidic residues" evidence="1">
    <location>
        <begin position="610"/>
        <end position="622"/>
    </location>
</feature>
<protein>
    <recommendedName>
        <fullName evidence="2">Atos-like conserved domain-containing protein</fullName>
    </recommendedName>
</protein>
<feature type="region of interest" description="Disordered" evidence="1">
    <location>
        <begin position="602"/>
        <end position="622"/>
    </location>
</feature>
<gene>
    <name evidence="3" type="ORF">BAE44_0018881</name>
</gene>
<accession>A0A1E5V4L0</accession>
<feature type="compositionally biased region" description="Polar residues" evidence="1">
    <location>
        <begin position="159"/>
        <end position="183"/>
    </location>
</feature>
<dbReference type="InterPro" id="IPR025261">
    <property type="entry name" value="Atos-like_cons_dom"/>
</dbReference>
<name>A0A1E5V4L0_9POAL</name>
<dbReference type="AlphaFoldDB" id="A0A1E5V4L0"/>
<dbReference type="InterPro" id="IPR033473">
    <property type="entry name" value="Atos-like_C"/>
</dbReference>
<dbReference type="STRING" id="888268.A0A1E5V4L0"/>
<proteinExistence type="predicted"/>
<feature type="domain" description="Atos-like conserved" evidence="2">
    <location>
        <begin position="357"/>
        <end position="416"/>
    </location>
</feature>
<comment type="caution">
    <text evidence="3">The sequence shown here is derived from an EMBL/GenBank/DDBJ whole genome shotgun (WGS) entry which is preliminary data.</text>
</comment>
<organism evidence="3 4">
    <name type="scientific">Dichanthelium oligosanthes</name>
    <dbReference type="NCBI Taxonomy" id="888268"/>
    <lineage>
        <taxon>Eukaryota</taxon>
        <taxon>Viridiplantae</taxon>
        <taxon>Streptophyta</taxon>
        <taxon>Embryophyta</taxon>
        <taxon>Tracheophyta</taxon>
        <taxon>Spermatophyta</taxon>
        <taxon>Magnoliopsida</taxon>
        <taxon>Liliopsida</taxon>
        <taxon>Poales</taxon>
        <taxon>Poaceae</taxon>
        <taxon>PACMAD clade</taxon>
        <taxon>Panicoideae</taxon>
        <taxon>Panicodae</taxon>
        <taxon>Paniceae</taxon>
        <taxon>Dichantheliinae</taxon>
        <taxon>Dichanthelium</taxon>
    </lineage>
</organism>
<dbReference type="InterPro" id="IPR051506">
    <property type="entry name" value="ATOS_Transcription_Regulators"/>
</dbReference>
<dbReference type="SMART" id="SM01177">
    <property type="entry name" value="DUF4210"/>
    <property type="match status" value="1"/>
</dbReference>
<sequence length="666" mass="73626">MGLPQIPMVKEEVPTTLSTPVKRKSALGALNGFNSHFRTSNATDDPAGCQGLTPESRDPSYRSCHKFRSTVQMPAMRVVGFDSGTASSTRVPDMMVADKMHSSLVIGNRDSLAEQHGLQARKRVLSPLTNVLPAGQFHGDTLNIGSGDVKNQHTHRVRQLSSSGFHDSKKANTGTLDSFQSPTEPALRYSNWSTEQGVGEFGSNIFTDGPLLEGKEFFSSPDQTGAERIMNLARVSVPPARLSHSPPLTLSPLGPKWMHRMRTTRAQRDLTGEIENDFLGLKEMGGSNCEDYSEYGGRMRMRDTLEETIIFNDGFDTMTPKRSFDRRCRNWVPESAPLSPSIGCIRSLNLVPVRRSLVGSFEESLLSGRYSCGKDNQSIDGFLAILNVTGGNFSPPTRKLPFTVTSIDEDSSLLYYSSIDLAGRLSTNNSKSPKLRRSLSNNDSWSAKSRLRIPVKGRIQLTFMRQKITLSSASPSYPTKEGSKASDVKVESVQCGSELRECGALFSECSEKGHNCYSIDESEKGGYADMGCCSMECDILVGNSENDANVDGCCCQIDTCLSGGKKSCCRSSKVNDISARGVLRYALHLRFLSPFSKKSSRSKQQYKSDLSSEPHTHSTQTEEERRFYLYNDIRVVFPQRHSDSDEGELRVEHDFPANPKYFDISN</sequence>
<dbReference type="Proteomes" id="UP000095767">
    <property type="component" value="Unassembled WGS sequence"/>
</dbReference>
<dbReference type="EMBL" id="LWDX02051807">
    <property type="protein sequence ID" value="OEL20099.1"/>
    <property type="molecule type" value="Genomic_DNA"/>
</dbReference>
<dbReference type="OrthoDB" id="8625101at2759"/>
<evidence type="ECO:0000259" key="2">
    <source>
        <dbReference type="SMART" id="SM01177"/>
    </source>
</evidence>
<evidence type="ECO:0000313" key="3">
    <source>
        <dbReference type="EMBL" id="OEL20099.1"/>
    </source>
</evidence>
<evidence type="ECO:0000313" key="4">
    <source>
        <dbReference type="Proteomes" id="UP000095767"/>
    </source>
</evidence>
<dbReference type="PANTHER" id="PTHR13199:SF19">
    <property type="entry name" value="OS09G0509400 PROTEIN"/>
    <property type="match status" value="1"/>
</dbReference>
<evidence type="ECO:0000256" key="1">
    <source>
        <dbReference type="SAM" id="MobiDB-lite"/>
    </source>
</evidence>